<proteinExistence type="inferred from homology"/>
<dbReference type="SMART" id="SM00271">
    <property type="entry name" value="DnaJ"/>
    <property type="match status" value="1"/>
</dbReference>
<dbReference type="InterPro" id="IPR036671">
    <property type="entry name" value="DPH_MB_sf"/>
</dbReference>
<evidence type="ECO:0000256" key="1">
    <source>
        <dbReference type="ARBA" id="ARBA00003474"/>
    </source>
</evidence>
<dbReference type="SUPFAM" id="SSF46565">
    <property type="entry name" value="Chaperone J-domain"/>
    <property type="match status" value="1"/>
</dbReference>
<dbReference type="SUPFAM" id="SSF144217">
    <property type="entry name" value="CSL zinc finger"/>
    <property type="match status" value="1"/>
</dbReference>
<dbReference type="Gene3D" id="3.10.660.10">
    <property type="entry name" value="DPH Zinc finger"/>
    <property type="match status" value="1"/>
</dbReference>
<keyword evidence="5" id="KW-0862">Zinc</keyword>
<evidence type="ECO:0000256" key="7">
    <source>
        <dbReference type="SAM" id="MobiDB-lite"/>
    </source>
</evidence>
<dbReference type="PROSITE" id="PS50076">
    <property type="entry name" value="DNAJ_2"/>
    <property type="match status" value="1"/>
</dbReference>
<dbReference type="Pfam" id="PF05207">
    <property type="entry name" value="Zn_ribbon_CSL"/>
    <property type="match status" value="1"/>
</dbReference>
<evidence type="ECO:0000259" key="9">
    <source>
        <dbReference type="PROSITE" id="PS51074"/>
    </source>
</evidence>
<evidence type="ECO:0000256" key="4">
    <source>
        <dbReference type="ARBA" id="ARBA00022723"/>
    </source>
</evidence>
<evidence type="ECO:0000259" key="8">
    <source>
        <dbReference type="PROSITE" id="PS50076"/>
    </source>
</evidence>
<evidence type="ECO:0000313" key="10">
    <source>
        <dbReference type="EMBL" id="KAG5173869.1"/>
    </source>
</evidence>
<dbReference type="GO" id="GO:0008198">
    <property type="term" value="F:ferrous iron binding"/>
    <property type="evidence" value="ECO:0007669"/>
    <property type="project" value="TreeGrafter"/>
</dbReference>
<keyword evidence="4" id="KW-0479">Metal-binding</keyword>
<dbReference type="InterPro" id="IPR007872">
    <property type="entry name" value="DPH_MB_dom"/>
</dbReference>
<evidence type="ECO:0000256" key="5">
    <source>
        <dbReference type="ARBA" id="ARBA00022833"/>
    </source>
</evidence>
<dbReference type="GO" id="GO:0017183">
    <property type="term" value="P:protein histidyl modification to diphthamide"/>
    <property type="evidence" value="ECO:0007669"/>
    <property type="project" value="UniProtKB-UniPathway"/>
</dbReference>
<gene>
    <name evidence="10" type="ORF">JR316_000527</name>
</gene>
<comment type="function">
    <text evidence="1">Required for the first step of diphthamide biosynthesis, the transfer of 3-amino-3-carboxypropyl from S-adenosyl-L-methionine to a histidine residue. Diphthamide is a post-translational modification of histidine which occurs in elongation factor 2.</text>
</comment>
<dbReference type="CDD" id="cd06257">
    <property type="entry name" value="DnaJ"/>
    <property type="match status" value="1"/>
</dbReference>
<comment type="caution">
    <text evidence="10">The sequence shown here is derived from an EMBL/GenBank/DDBJ whole genome shotgun (WGS) entry which is preliminary data.</text>
</comment>
<accession>A0A8H8CR84</accession>
<comment type="similarity">
    <text evidence="2">Belongs to the DPH4 family.</text>
</comment>
<keyword evidence="6" id="KW-0408">Iron</keyword>
<protein>
    <recommendedName>
        <fullName evidence="3">Diphthamide biosynthesis protein 4</fullName>
    </recommendedName>
</protein>
<dbReference type="InterPro" id="IPR036869">
    <property type="entry name" value="J_dom_sf"/>
</dbReference>
<dbReference type="OrthoDB" id="445556at2759"/>
<dbReference type="Gene3D" id="1.10.287.110">
    <property type="entry name" value="DnaJ domain"/>
    <property type="match status" value="1"/>
</dbReference>
<evidence type="ECO:0000256" key="6">
    <source>
        <dbReference type="ARBA" id="ARBA00023004"/>
    </source>
</evidence>
<feature type="domain" description="DPH-type MB" evidence="9">
    <location>
        <begin position="90"/>
        <end position="154"/>
    </location>
</feature>
<dbReference type="PROSITE" id="PS51074">
    <property type="entry name" value="DPH_MB"/>
    <property type="match status" value="1"/>
</dbReference>
<dbReference type="AlphaFoldDB" id="A0A8H8CR84"/>
<dbReference type="PRINTS" id="PR00625">
    <property type="entry name" value="JDOMAIN"/>
</dbReference>
<dbReference type="Pfam" id="PF00226">
    <property type="entry name" value="DnaJ"/>
    <property type="match status" value="1"/>
</dbReference>
<name>A0A8H8CR84_PSICU</name>
<reference evidence="10" key="1">
    <citation type="submission" date="2021-02" db="EMBL/GenBank/DDBJ databases">
        <title>Psilocybe cubensis genome.</title>
        <authorList>
            <person name="Mckernan K.J."/>
            <person name="Crawford S."/>
            <person name="Trippe A."/>
            <person name="Kane L.T."/>
            <person name="Mclaughlin S."/>
        </authorList>
    </citation>
    <scope>NUCLEOTIDE SEQUENCE [LARGE SCALE GENOMIC DNA]</scope>
    <source>
        <strain evidence="10">MGC-MH-2018</strain>
    </source>
</reference>
<dbReference type="GO" id="GO:0001671">
    <property type="term" value="F:ATPase activator activity"/>
    <property type="evidence" value="ECO:0007669"/>
    <property type="project" value="TreeGrafter"/>
</dbReference>
<feature type="region of interest" description="Disordered" evidence="7">
    <location>
        <begin position="74"/>
        <end position="111"/>
    </location>
</feature>
<sequence length="160" mass="17935">MKTKNSHIRINAHFYQLLEVPRDASPAVLKAAYHRALLKSHPDKRATHDPTNGVEISLIKQAYAVLSDSQLRDAHDATLDQKSSSTTPRPAQVISLEEFQDESSSVTPEDAEEGPWRYSCRCGGWYRITVPQMENGDHLIACNSCSEVVWVGYELADHET</sequence>
<feature type="domain" description="J" evidence="8">
    <location>
        <begin position="13"/>
        <end position="79"/>
    </location>
</feature>
<dbReference type="PANTHER" id="PTHR45255:SF1">
    <property type="entry name" value="DNAJ HOMOLOG SUBFAMILY C MEMBER 24"/>
    <property type="match status" value="1"/>
</dbReference>
<evidence type="ECO:0000256" key="2">
    <source>
        <dbReference type="ARBA" id="ARBA00006169"/>
    </source>
</evidence>
<dbReference type="EMBL" id="JAFIQS010000001">
    <property type="protein sequence ID" value="KAG5173869.1"/>
    <property type="molecule type" value="Genomic_DNA"/>
</dbReference>
<organism evidence="10">
    <name type="scientific">Psilocybe cubensis</name>
    <name type="common">Psychedelic mushroom</name>
    <name type="synonym">Stropharia cubensis</name>
    <dbReference type="NCBI Taxonomy" id="181762"/>
    <lineage>
        <taxon>Eukaryota</taxon>
        <taxon>Fungi</taxon>
        <taxon>Dikarya</taxon>
        <taxon>Basidiomycota</taxon>
        <taxon>Agaricomycotina</taxon>
        <taxon>Agaricomycetes</taxon>
        <taxon>Agaricomycetidae</taxon>
        <taxon>Agaricales</taxon>
        <taxon>Agaricineae</taxon>
        <taxon>Strophariaceae</taxon>
        <taxon>Psilocybe</taxon>
    </lineage>
</organism>
<dbReference type="UniPathway" id="UPA00559"/>
<evidence type="ECO:0000256" key="3">
    <source>
        <dbReference type="ARBA" id="ARBA00021797"/>
    </source>
</evidence>
<feature type="compositionally biased region" description="Polar residues" evidence="7">
    <location>
        <begin position="80"/>
        <end position="89"/>
    </location>
</feature>
<dbReference type="InterPro" id="IPR001623">
    <property type="entry name" value="DnaJ_domain"/>
</dbReference>
<dbReference type="PANTHER" id="PTHR45255">
    <property type="entry name" value="DNAJ HOMOLOG SUBFAMILY C MEMBER 24"/>
    <property type="match status" value="1"/>
</dbReference>